<feature type="domain" description="DUF6089" evidence="1">
    <location>
        <begin position="68"/>
        <end position="193"/>
    </location>
</feature>
<dbReference type="Proteomes" id="UP000563094">
    <property type="component" value="Unassembled WGS sequence"/>
</dbReference>
<sequence>MSIYLLLILKNSYNFARGSTSKLCCKKDLLVTVDGMKNIFSTSLILLTLVFASMPEVEAQRFNRRNLYNSVGVSLNAMNYFGDVTPEADFTSLRLSSTRPSLSVFFTRKFTPRISGRATFTWGRITGDDSKSASPDESENLPRYRRNLSFRNDIKELSTVAVFDLFENRRTYLRRPDFTPYAFAGVAVFHHNPKAYYDGGAIPTGWYELQPLGTEGQYAENGEGYPKPYSRVQFAIPVGLGVKYRLDKRWDVGFEITWRKTFTDYIDDVSTVYADKADLNPVAAVLSDRSAAAAGSLPQDNPRNIPVTDASGYPHLRGYGLKGDQRGDSSDKDWYITTGVTLTYILRPNVRGPKFR</sequence>
<reference evidence="2 3" key="1">
    <citation type="submission" date="2020-08" db="EMBL/GenBank/DDBJ databases">
        <title>Genomic Encyclopedia of Type Strains, Phase IV (KMG-IV): sequencing the most valuable type-strain genomes for metagenomic binning, comparative biology and taxonomic classification.</title>
        <authorList>
            <person name="Goeker M."/>
        </authorList>
    </citation>
    <scope>NUCLEOTIDE SEQUENCE [LARGE SCALE GENOMIC DNA]</scope>
    <source>
        <strain evidence="2 3">DSM 29854</strain>
    </source>
</reference>
<dbReference type="Gene3D" id="2.40.160.20">
    <property type="match status" value="1"/>
</dbReference>
<dbReference type="RefSeq" id="WP_246386934.1">
    <property type="nucleotide sequence ID" value="NZ_JACJIQ010000008.1"/>
</dbReference>
<evidence type="ECO:0000259" key="1">
    <source>
        <dbReference type="Pfam" id="PF19573"/>
    </source>
</evidence>
<dbReference type="EMBL" id="JACJIQ010000008">
    <property type="protein sequence ID" value="MBA9077717.1"/>
    <property type="molecule type" value="Genomic_DNA"/>
</dbReference>
<dbReference type="SUPFAM" id="SSF56925">
    <property type="entry name" value="OMPA-like"/>
    <property type="match status" value="1"/>
</dbReference>
<dbReference type="InterPro" id="IPR011250">
    <property type="entry name" value="OMP/PagP_B-barrel"/>
</dbReference>
<keyword evidence="3" id="KW-1185">Reference proteome</keyword>
<proteinExistence type="predicted"/>
<evidence type="ECO:0000313" key="2">
    <source>
        <dbReference type="EMBL" id="MBA9077717.1"/>
    </source>
</evidence>
<name>A0A839GS71_9BACT</name>
<comment type="caution">
    <text evidence="2">The sequence shown here is derived from an EMBL/GenBank/DDBJ whole genome shotgun (WGS) entry which is preliminary data.</text>
</comment>
<evidence type="ECO:0000313" key="3">
    <source>
        <dbReference type="Proteomes" id="UP000563094"/>
    </source>
</evidence>
<protein>
    <recommendedName>
        <fullName evidence="1">DUF6089 domain-containing protein</fullName>
    </recommendedName>
</protein>
<organism evidence="2 3">
    <name type="scientific">Rufibacter quisquiliarum</name>
    <dbReference type="NCBI Taxonomy" id="1549639"/>
    <lineage>
        <taxon>Bacteria</taxon>
        <taxon>Pseudomonadati</taxon>
        <taxon>Bacteroidota</taxon>
        <taxon>Cytophagia</taxon>
        <taxon>Cytophagales</taxon>
        <taxon>Hymenobacteraceae</taxon>
        <taxon>Rufibacter</taxon>
    </lineage>
</organism>
<dbReference type="AlphaFoldDB" id="A0A839GS71"/>
<accession>A0A839GS71</accession>
<dbReference type="InterPro" id="IPR045743">
    <property type="entry name" value="DUF6089"/>
</dbReference>
<gene>
    <name evidence="2" type="ORF">FHS90_002435</name>
</gene>
<dbReference type="Pfam" id="PF19573">
    <property type="entry name" value="DUF6089"/>
    <property type="match status" value="1"/>
</dbReference>